<dbReference type="Pfam" id="PF02685">
    <property type="entry name" value="Glucokinase"/>
    <property type="match status" value="1"/>
</dbReference>
<dbReference type="RefSeq" id="WP_075276741.1">
    <property type="nucleotide sequence ID" value="NZ_CP016908.1"/>
</dbReference>
<comment type="similarity">
    <text evidence="3 4">Belongs to the bacterial glucokinase family.</text>
</comment>
<proteinExistence type="inferred from homology"/>
<dbReference type="CDD" id="cd24008">
    <property type="entry name" value="ASKHA_NBD_GLK"/>
    <property type="match status" value="1"/>
</dbReference>
<feature type="binding site" evidence="3">
    <location>
        <begin position="5"/>
        <end position="10"/>
    </location>
    <ligand>
        <name>ATP</name>
        <dbReference type="ChEBI" id="CHEBI:30616"/>
    </ligand>
</feature>
<keyword evidence="3" id="KW-0547">Nucleotide-binding</keyword>
<keyword evidence="1 3" id="KW-0808">Transferase</keyword>
<comment type="catalytic activity">
    <reaction evidence="3">
        <text>D-glucose + ATP = D-glucose 6-phosphate + ADP + H(+)</text>
        <dbReference type="Rhea" id="RHEA:17825"/>
        <dbReference type="ChEBI" id="CHEBI:4167"/>
        <dbReference type="ChEBI" id="CHEBI:15378"/>
        <dbReference type="ChEBI" id="CHEBI:30616"/>
        <dbReference type="ChEBI" id="CHEBI:61548"/>
        <dbReference type="ChEBI" id="CHEBI:456216"/>
        <dbReference type="EC" id="2.7.1.2"/>
    </reaction>
</comment>
<keyword evidence="6" id="KW-1185">Reference proteome</keyword>
<organism evidence="5 6">
    <name type="scientific">Pajaroellobacter abortibovis</name>
    <dbReference type="NCBI Taxonomy" id="1882918"/>
    <lineage>
        <taxon>Bacteria</taxon>
        <taxon>Pseudomonadati</taxon>
        <taxon>Myxococcota</taxon>
        <taxon>Polyangia</taxon>
        <taxon>Polyangiales</taxon>
        <taxon>Polyangiaceae</taxon>
    </lineage>
</organism>
<evidence type="ECO:0000313" key="5">
    <source>
        <dbReference type="EMBL" id="APS00075.1"/>
    </source>
</evidence>
<dbReference type="InterPro" id="IPR043129">
    <property type="entry name" value="ATPase_NBD"/>
</dbReference>
<evidence type="ECO:0000313" key="6">
    <source>
        <dbReference type="Proteomes" id="UP000185544"/>
    </source>
</evidence>
<accession>A0A1L6MXB8</accession>
<keyword evidence="3" id="KW-0963">Cytoplasm</keyword>
<dbReference type="PANTHER" id="PTHR47363:SF1">
    <property type="entry name" value="GLUCOKINASE"/>
    <property type="match status" value="1"/>
</dbReference>
<evidence type="ECO:0000256" key="2">
    <source>
        <dbReference type="ARBA" id="ARBA00022777"/>
    </source>
</evidence>
<dbReference type="GO" id="GO:0005737">
    <property type="term" value="C:cytoplasm"/>
    <property type="evidence" value="ECO:0007669"/>
    <property type="project" value="UniProtKB-SubCell"/>
</dbReference>
<dbReference type="HAMAP" id="MF_00524">
    <property type="entry name" value="Glucokinase"/>
    <property type="match status" value="1"/>
</dbReference>
<dbReference type="Proteomes" id="UP000185544">
    <property type="component" value="Chromosome"/>
</dbReference>
<reference evidence="5 6" key="1">
    <citation type="submission" date="2016-08" db="EMBL/GenBank/DDBJ databases">
        <title>Identification and validation of antigenic proteins from Pajaroellobacter abortibovis using de-novo genome sequence assembly and reverse vaccinology.</title>
        <authorList>
            <person name="Welly B.T."/>
            <person name="Miller M.R."/>
            <person name="Stott J.L."/>
            <person name="Blanchard M.T."/>
            <person name="Islas-Trejo A.D."/>
            <person name="O'Rourke S.M."/>
            <person name="Young A.E."/>
            <person name="Medrano J.F."/>
            <person name="Van Eenennaam A.L."/>
        </authorList>
    </citation>
    <scope>NUCLEOTIDE SEQUENCE [LARGE SCALE GENOMIC DNA]</scope>
    <source>
        <strain evidence="5 6">BTF92-0548A/99-0131</strain>
    </source>
</reference>
<dbReference type="SUPFAM" id="SSF53067">
    <property type="entry name" value="Actin-like ATPase domain"/>
    <property type="match status" value="1"/>
</dbReference>
<dbReference type="KEGG" id="pabo:BCY86_04815"/>
<dbReference type="InterPro" id="IPR003836">
    <property type="entry name" value="Glucokinase"/>
</dbReference>
<dbReference type="GO" id="GO:0005524">
    <property type="term" value="F:ATP binding"/>
    <property type="evidence" value="ECO:0007669"/>
    <property type="project" value="UniProtKB-UniRule"/>
</dbReference>
<dbReference type="GO" id="GO:0006096">
    <property type="term" value="P:glycolytic process"/>
    <property type="evidence" value="ECO:0007669"/>
    <property type="project" value="UniProtKB-UniRule"/>
</dbReference>
<dbReference type="Gene3D" id="3.30.420.40">
    <property type="match status" value="1"/>
</dbReference>
<name>A0A1L6MXB8_9BACT</name>
<dbReference type="Gene3D" id="3.40.367.20">
    <property type="match status" value="1"/>
</dbReference>
<dbReference type="NCBIfam" id="TIGR00749">
    <property type="entry name" value="glk"/>
    <property type="match status" value="1"/>
</dbReference>
<evidence type="ECO:0000256" key="3">
    <source>
        <dbReference type="HAMAP-Rule" id="MF_00524"/>
    </source>
</evidence>
<evidence type="ECO:0000256" key="4">
    <source>
        <dbReference type="RuleBase" id="RU004046"/>
    </source>
</evidence>
<dbReference type="GO" id="GO:0005536">
    <property type="term" value="F:D-glucose binding"/>
    <property type="evidence" value="ECO:0007669"/>
    <property type="project" value="InterPro"/>
</dbReference>
<keyword evidence="2 3" id="KW-0418">Kinase</keyword>
<gene>
    <name evidence="3" type="primary">glk</name>
    <name evidence="5" type="ORF">BCY86_04815</name>
</gene>
<dbReference type="AlphaFoldDB" id="A0A1L6MXB8"/>
<dbReference type="EC" id="2.7.1.2" evidence="3"/>
<sequence>MILAGDIGGTNSRLALYTPDGRRSLRAESFQSRDYPSLEKIIRKFLGIHPPPISVACIGIAGPIVRQRCKATNLPWTIDAHILAHKLNIKRVVLINDLVALAFGALSISRNHIKLLQGEGFPKKKGANLIMVAAGTGLGEALLIWDGLRFIPCATEGGHVDFAPRNALEWRLYNYLQSLYGHVSYERILSGPGLTKLYDFFKNGEGIAETPSILKLLQNTPAQQHPAMITQLASDKRSPPAISAVKLFLSIYGAEAGNMALKTLSLGGVFIAGNIASQIFKTWDPAPFLSSFVDKGRFRKFLQQIPVAVVQNTDIGLAGSAYYATHP</sequence>
<dbReference type="STRING" id="1882918.BCY86_04815"/>
<comment type="subcellular location">
    <subcellularLocation>
        <location evidence="3">Cytoplasm</location>
    </subcellularLocation>
</comment>
<protein>
    <recommendedName>
        <fullName evidence="3">Glucokinase</fullName>
        <ecNumber evidence="3">2.7.1.2</ecNumber>
    </recommendedName>
    <alternativeName>
        <fullName evidence="3">Glucose kinase</fullName>
    </alternativeName>
</protein>
<keyword evidence="3" id="KW-0067">ATP-binding</keyword>
<keyword evidence="3" id="KW-0324">Glycolysis</keyword>
<dbReference type="PANTHER" id="PTHR47363">
    <property type="entry name" value="GLUCOKINASE"/>
    <property type="match status" value="1"/>
</dbReference>
<dbReference type="GO" id="GO:0004340">
    <property type="term" value="F:glucokinase activity"/>
    <property type="evidence" value="ECO:0007669"/>
    <property type="project" value="UniProtKB-UniRule"/>
</dbReference>
<evidence type="ECO:0000256" key="1">
    <source>
        <dbReference type="ARBA" id="ARBA00022679"/>
    </source>
</evidence>
<dbReference type="EMBL" id="CP016908">
    <property type="protein sequence ID" value="APS00075.1"/>
    <property type="molecule type" value="Genomic_DNA"/>
</dbReference>
<dbReference type="OrthoDB" id="257751at2"/>